<dbReference type="EMBL" id="JAWJZB010000005">
    <property type="protein sequence ID" value="MDV5088253.1"/>
    <property type="molecule type" value="Genomic_DNA"/>
</dbReference>
<evidence type="ECO:0000313" key="2">
    <source>
        <dbReference type="Proteomes" id="UP001272515"/>
    </source>
</evidence>
<dbReference type="RefSeq" id="WP_179286733.1">
    <property type="nucleotide sequence ID" value="NZ_JAWJZA010000014.1"/>
</dbReference>
<protein>
    <submittedName>
        <fullName evidence="1">Uncharacterized protein</fullName>
    </submittedName>
</protein>
<accession>A0ABU3Z8K7</accession>
<reference evidence="1 2" key="1">
    <citation type="submission" date="2023-10" db="EMBL/GenBank/DDBJ databases">
        <title>Veillonella sp. nov., isolated from a pig farm feces dump.</title>
        <authorList>
            <person name="Chang Y.-H."/>
        </authorList>
    </citation>
    <scope>NUCLEOTIDE SEQUENCE [LARGE SCALE GENOMIC DNA]</scope>
    <source>
        <strain evidence="1 2">YH-vei2233</strain>
    </source>
</reference>
<dbReference type="Proteomes" id="UP001272515">
    <property type="component" value="Unassembled WGS sequence"/>
</dbReference>
<evidence type="ECO:0000313" key="1">
    <source>
        <dbReference type="EMBL" id="MDV5088253.1"/>
    </source>
</evidence>
<keyword evidence="2" id="KW-1185">Reference proteome</keyword>
<comment type="caution">
    <text evidence="1">The sequence shown here is derived from an EMBL/GenBank/DDBJ whole genome shotgun (WGS) entry which is preliminary data.</text>
</comment>
<sequence length="278" mass="32556">MNFSEFATGLFPFCSGHLGKEQYFNEIIGNFIQDSAMDSCPILEKKPDTKYRYLSGKRVIPLKEAKYIYNHRDKKKFSQWIATQTDEFDSYDGVVGWLKSNGINDTYADDACADLFEQILCDIVSSSKNKRSLKPPISKLLSGRDLEHLDKFMNDFNEILKFCISTDPTIEPMPLELPTQFDMLYEMWKYRDTDFKNAKLNSLKYDIINNLYDYFSYWGLLMSYDTVSGYCVYKKPLYPRSEEVKKSHQKKMLAFRKIFANLHENLCEFVNNADLPIQ</sequence>
<proteinExistence type="predicted"/>
<gene>
    <name evidence="1" type="ORF">RVY80_05250</name>
</gene>
<organism evidence="1 2">
    <name type="scientific">Veillonella absiana</name>
    <dbReference type="NCBI Taxonomy" id="3079305"/>
    <lineage>
        <taxon>Bacteria</taxon>
        <taxon>Bacillati</taxon>
        <taxon>Bacillota</taxon>
        <taxon>Negativicutes</taxon>
        <taxon>Veillonellales</taxon>
        <taxon>Veillonellaceae</taxon>
        <taxon>Veillonella</taxon>
    </lineage>
</organism>
<name>A0ABU3Z8K7_9FIRM</name>